<gene>
    <name evidence="3" type="ORF">V5O48_012483</name>
</gene>
<dbReference type="EMBL" id="JBAHYK010001107">
    <property type="protein sequence ID" value="KAL0569486.1"/>
    <property type="molecule type" value="Genomic_DNA"/>
</dbReference>
<name>A0ABR3F2P9_9AGAR</name>
<sequence length="231" mass="24815">MSENKDIQNSASEDDGTDSSVASDGSGNDPVDANMGDISATAAMLDDINAGLPGGGGDGWGDNDNGWGNSNNEDDNGWGVSTPPSPKRIGAFPWKGFSPQGWVVDHVRENLEQTGWRLDGSPGRDTSLDELPSQHWAPIQLFRLTSQGPSNAPAPTFTGQQVATRLADIIATVSDKKRAVKQLEKKIGTLDRSAARLRNRKRALENQIREIQPTREDLEDLHLAGLSFGRG</sequence>
<comment type="caution">
    <text evidence="3">The sequence shown here is derived from an EMBL/GenBank/DDBJ whole genome shotgun (WGS) entry which is preliminary data.</text>
</comment>
<evidence type="ECO:0000256" key="2">
    <source>
        <dbReference type="SAM" id="MobiDB-lite"/>
    </source>
</evidence>
<feature type="compositionally biased region" description="Low complexity" evidence="2">
    <location>
        <begin position="62"/>
        <end position="71"/>
    </location>
</feature>
<dbReference type="Proteomes" id="UP001465976">
    <property type="component" value="Unassembled WGS sequence"/>
</dbReference>
<accession>A0ABR3F2P9</accession>
<feature type="region of interest" description="Disordered" evidence="2">
    <location>
        <begin position="1"/>
        <end position="87"/>
    </location>
</feature>
<keyword evidence="1" id="KW-0175">Coiled coil</keyword>
<evidence type="ECO:0000313" key="4">
    <source>
        <dbReference type="Proteomes" id="UP001465976"/>
    </source>
</evidence>
<reference evidence="3 4" key="1">
    <citation type="submission" date="2024-02" db="EMBL/GenBank/DDBJ databases">
        <title>A draft genome for the cacao thread blight pathogen Marasmius crinis-equi.</title>
        <authorList>
            <person name="Cohen S.P."/>
            <person name="Baruah I.K."/>
            <person name="Amoako-Attah I."/>
            <person name="Bukari Y."/>
            <person name="Meinhardt L.W."/>
            <person name="Bailey B.A."/>
        </authorList>
    </citation>
    <scope>NUCLEOTIDE SEQUENCE [LARGE SCALE GENOMIC DNA]</scope>
    <source>
        <strain evidence="3 4">GH-76</strain>
    </source>
</reference>
<keyword evidence="4" id="KW-1185">Reference proteome</keyword>
<feature type="coiled-coil region" evidence="1">
    <location>
        <begin position="166"/>
        <end position="207"/>
    </location>
</feature>
<evidence type="ECO:0000313" key="3">
    <source>
        <dbReference type="EMBL" id="KAL0569486.1"/>
    </source>
</evidence>
<proteinExistence type="predicted"/>
<organism evidence="3 4">
    <name type="scientific">Marasmius crinis-equi</name>
    <dbReference type="NCBI Taxonomy" id="585013"/>
    <lineage>
        <taxon>Eukaryota</taxon>
        <taxon>Fungi</taxon>
        <taxon>Dikarya</taxon>
        <taxon>Basidiomycota</taxon>
        <taxon>Agaricomycotina</taxon>
        <taxon>Agaricomycetes</taxon>
        <taxon>Agaricomycetidae</taxon>
        <taxon>Agaricales</taxon>
        <taxon>Marasmiineae</taxon>
        <taxon>Marasmiaceae</taxon>
        <taxon>Marasmius</taxon>
    </lineage>
</organism>
<protein>
    <submittedName>
        <fullName evidence="3">Uncharacterized protein</fullName>
    </submittedName>
</protein>
<evidence type="ECO:0000256" key="1">
    <source>
        <dbReference type="SAM" id="Coils"/>
    </source>
</evidence>